<gene>
    <name evidence="2" type="ORF">Nstercoris_00097</name>
</gene>
<evidence type="ECO:0000313" key="3">
    <source>
        <dbReference type="Proteomes" id="UP000316473"/>
    </source>
</evidence>
<dbReference type="AlphaFoldDB" id="A0A4Y1YIF6"/>
<evidence type="ECO:0000256" key="1">
    <source>
        <dbReference type="SAM" id="MobiDB-lite"/>
    </source>
</evidence>
<evidence type="ECO:0000313" key="2">
    <source>
        <dbReference type="EMBL" id="BBL33872.1"/>
    </source>
</evidence>
<dbReference type="Proteomes" id="UP000316473">
    <property type="component" value="Chromosome"/>
</dbReference>
<name>A0A4Y1YIF6_9PROT</name>
<reference evidence="2 3" key="1">
    <citation type="submission" date="2019-06" db="EMBL/GenBank/DDBJ databases">
        <title>Nitrosomonas stercoris KYUHI-S whole genome shotgun sequence.</title>
        <authorList>
            <person name="Nakagawa T."/>
            <person name="Tsuchiya Y."/>
            <person name="Takahashi R."/>
        </authorList>
    </citation>
    <scope>NUCLEOTIDE SEQUENCE [LARGE SCALE GENOMIC DNA]</scope>
    <source>
        <strain evidence="2 3">KYUHI-S</strain>
    </source>
</reference>
<accession>A0A4Y1YIF6</accession>
<feature type="compositionally biased region" description="Acidic residues" evidence="1">
    <location>
        <begin position="48"/>
        <end position="63"/>
    </location>
</feature>
<organism evidence="2 3">
    <name type="scientific">Nitrosomonas stercoris</name>
    <dbReference type="NCBI Taxonomy" id="1444684"/>
    <lineage>
        <taxon>Bacteria</taxon>
        <taxon>Pseudomonadati</taxon>
        <taxon>Pseudomonadota</taxon>
        <taxon>Betaproteobacteria</taxon>
        <taxon>Nitrosomonadales</taxon>
        <taxon>Nitrosomonadaceae</taxon>
        <taxon>Nitrosomonas</taxon>
    </lineage>
</organism>
<protein>
    <submittedName>
        <fullName evidence="2">Uncharacterized protein</fullName>
    </submittedName>
</protein>
<keyword evidence="3" id="KW-1185">Reference proteome</keyword>
<feature type="region of interest" description="Disordered" evidence="1">
    <location>
        <begin position="25"/>
        <end position="63"/>
    </location>
</feature>
<proteinExistence type="predicted"/>
<dbReference type="PROSITE" id="PS51257">
    <property type="entry name" value="PROKAR_LIPOPROTEIN"/>
    <property type="match status" value="1"/>
</dbReference>
<sequence length="63" mass="6894">MKHTYLLIACAALVLGLSACEEKKSLDGHSMEKPPPSAFMERDSVPVFDDDPVEEESAGEEQN</sequence>
<dbReference type="EMBL" id="AP019755">
    <property type="protein sequence ID" value="BBL33872.1"/>
    <property type="molecule type" value="Genomic_DNA"/>
</dbReference>
<dbReference type="KEGG" id="nst:Nstercoris_00097"/>